<dbReference type="OrthoDB" id="10003767at2759"/>
<dbReference type="GO" id="GO:0005739">
    <property type="term" value="C:mitochondrion"/>
    <property type="evidence" value="ECO:0007669"/>
    <property type="project" value="TreeGrafter"/>
</dbReference>
<protein>
    <submittedName>
        <fullName evidence="1">Uncharacterized protein</fullName>
    </submittedName>
</protein>
<evidence type="ECO:0000313" key="2">
    <source>
        <dbReference type="Proteomes" id="UP000070133"/>
    </source>
</evidence>
<dbReference type="Proteomes" id="UP000070133">
    <property type="component" value="Unassembled WGS sequence"/>
</dbReference>
<dbReference type="EMBL" id="LFZN01000004">
    <property type="protein sequence ID" value="KXT06882.1"/>
    <property type="molecule type" value="Genomic_DNA"/>
</dbReference>
<dbReference type="AlphaFoldDB" id="A0A139HWZ4"/>
<accession>A0A139HWZ4</accession>
<dbReference type="STRING" id="321146.A0A139HWZ4"/>
<dbReference type="PANTHER" id="PTHR36091:SF2">
    <property type="entry name" value="AMINOGLYCOSIDE PHOSPHOTRANSFERASE DOMAIN-CONTAINING PROTEIN"/>
    <property type="match status" value="1"/>
</dbReference>
<sequence length="178" mass="21036">MDPQLTPELQRAIVKKPEYLDELDKDDRQKDIQLYRRRHTHFYYVGATITTLNSHYNAPSHDKALLRKKLYQHTAEPWEGNSIPLKTDLVQLPYLVRFLSREATMDKMLEQQQDIDQKMEILREILGVSTDGWVSFERYDGEANEMKAKALRYADSGLGREMTEHNWPFDDFDEDGNR</sequence>
<dbReference type="InterPro" id="IPR051035">
    <property type="entry name" value="Mito_inheritance_9"/>
</dbReference>
<comment type="caution">
    <text evidence="1">The sequence shown here is derived from an EMBL/GenBank/DDBJ whole genome shotgun (WGS) entry which is preliminary data.</text>
</comment>
<name>A0A139HWZ4_9PEZI</name>
<organism evidence="1 2">
    <name type="scientific">Pseudocercospora eumusae</name>
    <dbReference type="NCBI Taxonomy" id="321146"/>
    <lineage>
        <taxon>Eukaryota</taxon>
        <taxon>Fungi</taxon>
        <taxon>Dikarya</taxon>
        <taxon>Ascomycota</taxon>
        <taxon>Pezizomycotina</taxon>
        <taxon>Dothideomycetes</taxon>
        <taxon>Dothideomycetidae</taxon>
        <taxon>Mycosphaerellales</taxon>
        <taxon>Mycosphaerellaceae</taxon>
        <taxon>Pseudocercospora</taxon>
    </lineage>
</organism>
<reference evidence="1 2" key="1">
    <citation type="submission" date="2015-07" db="EMBL/GenBank/DDBJ databases">
        <title>Comparative genomics of the Sigatoka disease complex on banana suggests a link between parallel evolutionary changes in Pseudocercospora fijiensis and Pseudocercospora eumusae and increased virulence on the banana host.</title>
        <authorList>
            <person name="Chang T.-C."/>
            <person name="Salvucci A."/>
            <person name="Crous P.W."/>
            <person name="Stergiopoulos I."/>
        </authorList>
    </citation>
    <scope>NUCLEOTIDE SEQUENCE [LARGE SCALE GENOMIC DNA]</scope>
    <source>
        <strain evidence="1 2">CBS 114824</strain>
    </source>
</reference>
<gene>
    <name evidence="1" type="ORF">AC578_7275</name>
</gene>
<dbReference type="PANTHER" id="PTHR36091">
    <property type="entry name" value="ALTERED INHERITANCE OF MITOCHONDRIA PROTEIN 9, MITOCHONDRIAL"/>
    <property type="match status" value="1"/>
</dbReference>
<evidence type="ECO:0000313" key="1">
    <source>
        <dbReference type="EMBL" id="KXT06882.1"/>
    </source>
</evidence>
<keyword evidence="2" id="KW-1185">Reference proteome</keyword>
<proteinExistence type="predicted"/>